<reference evidence="4" key="1">
    <citation type="submission" date="2022-11" db="UniProtKB">
        <authorList>
            <consortium name="WormBaseParasite"/>
        </authorList>
    </citation>
    <scope>IDENTIFICATION</scope>
</reference>
<evidence type="ECO:0000313" key="4">
    <source>
        <dbReference type="WBParaSite" id="nRc.2.0.1.t43503-RA"/>
    </source>
</evidence>
<accession>A0A915L178</accession>
<sequence length="206" mass="23661">MNDSKYLANNKGNECSPWDCNFVATAYLVSSTSSILLDQENRRRKRELKVLLQAFIVCVLVILTVAGFFIIPQVYDSKWACFSANCIWLSCAGLNSVIYMCFNRWSICYLLKHKYITEFNPEKDSQTILEANDAHSESEISGMTKNPITVSMTSEHTIAAWTSTFNSRLRCLPSCCNVRLFDCNEKRFKLKFAEKARHFFPDLMNV</sequence>
<evidence type="ECO:0000256" key="1">
    <source>
        <dbReference type="SAM" id="Phobius"/>
    </source>
</evidence>
<dbReference type="SUPFAM" id="SSF81321">
    <property type="entry name" value="Family A G protein-coupled receptor-like"/>
    <property type="match status" value="1"/>
</dbReference>
<feature type="transmembrane region" description="Helical" evidence="1">
    <location>
        <begin position="82"/>
        <end position="102"/>
    </location>
</feature>
<keyword evidence="1" id="KW-1133">Transmembrane helix</keyword>
<dbReference type="WBParaSite" id="nRc.2.0.1.t43503-RA">
    <property type="protein sequence ID" value="nRc.2.0.1.t43503-RA"/>
    <property type="gene ID" value="nRc.2.0.1.g43503"/>
</dbReference>
<feature type="transmembrane region" description="Helical" evidence="1">
    <location>
        <begin position="50"/>
        <end position="70"/>
    </location>
</feature>
<keyword evidence="3" id="KW-1185">Reference proteome</keyword>
<dbReference type="Pfam" id="PF10328">
    <property type="entry name" value="7TM_GPCR_Srx"/>
    <property type="match status" value="1"/>
</dbReference>
<dbReference type="InterPro" id="IPR019430">
    <property type="entry name" value="7TM_GPCR_serpentine_rcpt_Srx"/>
</dbReference>
<proteinExistence type="predicted"/>
<evidence type="ECO:0000259" key="2">
    <source>
        <dbReference type="Pfam" id="PF10328"/>
    </source>
</evidence>
<dbReference type="Proteomes" id="UP000887565">
    <property type="component" value="Unplaced"/>
</dbReference>
<organism evidence="3 4">
    <name type="scientific">Romanomermis culicivorax</name>
    <name type="common">Nematode worm</name>
    <dbReference type="NCBI Taxonomy" id="13658"/>
    <lineage>
        <taxon>Eukaryota</taxon>
        <taxon>Metazoa</taxon>
        <taxon>Ecdysozoa</taxon>
        <taxon>Nematoda</taxon>
        <taxon>Enoplea</taxon>
        <taxon>Dorylaimia</taxon>
        <taxon>Mermithida</taxon>
        <taxon>Mermithoidea</taxon>
        <taxon>Mermithidae</taxon>
        <taxon>Romanomermis</taxon>
    </lineage>
</organism>
<feature type="domain" description="7TM GPCR serpentine receptor class x (Srx)" evidence="2">
    <location>
        <begin position="27"/>
        <end position="103"/>
    </location>
</feature>
<name>A0A915L178_ROMCU</name>
<keyword evidence="1" id="KW-0472">Membrane</keyword>
<keyword evidence="1" id="KW-0812">Transmembrane</keyword>
<dbReference type="AlphaFoldDB" id="A0A915L178"/>
<evidence type="ECO:0000313" key="3">
    <source>
        <dbReference type="Proteomes" id="UP000887565"/>
    </source>
</evidence>
<protein>
    <submittedName>
        <fullName evidence="4">7TM GPCR serpentine receptor class x (Srx) domain-containing protein</fullName>
    </submittedName>
</protein>